<dbReference type="GO" id="GO:0016787">
    <property type="term" value="F:hydrolase activity"/>
    <property type="evidence" value="ECO:0007669"/>
    <property type="project" value="UniProtKB-KW"/>
</dbReference>
<evidence type="ECO:0000259" key="1">
    <source>
        <dbReference type="Pfam" id="PF12697"/>
    </source>
</evidence>
<keyword evidence="2" id="KW-0378">Hydrolase</keyword>
<evidence type="ECO:0000313" key="3">
    <source>
        <dbReference type="Proteomes" id="UP000326287"/>
    </source>
</evidence>
<dbReference type="InterPro" id="IPR000073">
    <property type="entry name" value="AB_hydrolase_1"/>
</dbReference>
<dbReference type="KEGG" id="halc:EY643_16180"/>
<evidence type="ECO:0000313" key="2">
    <source>
        <dbReference type="EMBL" id="QFU77064.1"/>
    </source>
</evidence>
<dbReference type="PANTHER" id="PTHR43433:SF5">
    <property type="entry name" value="AB HYDROLASE-1 DOMAIN-CONTAINING PROTEIN"/>
    <property type="match status" value="1"/>
</dbReference>
<keyword evidence="3" id="KW-1185">Reference proteome</keyword>
<dbReference type="Proteomes" id="UP000326287">
    <property type="component" value="Chromosome"/>
</dbReference>
<gene>
    <name evidence="2" type="ORF">EY643_16180</name>
</gene>
<sequence length="275" mass="30285">MSIYSVNVRQGFARTPDGVRIAYQVSGRGPALVCCHAMGSDHTMYDSHRDRFSQANTFITFDQRGSGASDHPAFEEGPGSPYTVEKFGDDLTAVLDELGVESAIVLGFSMGAIPALSFSIRSPGRVSRLILASAMASRLPQPIIERARLVEDMLDRKGIGETYDFYFSGALFEGLMEQEEFRDRIAQARVRATEQGFKGCFRVTIDRPSLVHKLDAITCPTLILVGENDTHYLAEAVLLQEKIEDARRVVLPGVGHAMSMQDPGQFEAEVMAFIQ</sequence>
<dbReference type="Gene3D" id="3.40.50.1820">
    <property type="entry name" value="alpha/beta hydrolase"/>
    <property type="match status" value="1"/>
</dbReference>
<dbReference type="RefSeq" id="WP_153240202.1">
    <property type="nucleotide sequence ID" value="NZ_CP036422.1"/>
</dbReference>
<accession>A0A5P9NP70</accession>
<organism evidence="2 3">
    <name type="scientific">Halioglobus maricola</name>
    <dbReference type="NCBI Taxonomy" id="2601894"/>
    <lineage>
        <taxon>Bacteria</taxon>
        <taxon>Pseudomonadati</taxon>
        <taxon>Pseudomonadota</taxon>
        <taxon>Gammaproteobacteria</taxon>
        <taxon>Cellvibrionales</taxon>
        <taxon>Halieaceae</taxon>
        <taxon>Halioglobus</taxon>
    </lineage>
</organism>
<proteinExistence type="predicted"/>
<name>A0A5P9NP70_9GAMM</name>
<dbReference type="PANTHER" id="PTHR43433">
    <property type="entry name" value="HYDROLASE, ALPHA/BETA FOLD FAMILY PROTEIN"/>
    <property type="match status" value="1"/>
</dbReference>
<dbReference type="InterPro" id="IPR050471">
    <property type="entry name" value="AB_hydrolase"/>
</dbReference>
<dbReference type="OrthoDB" id="9780765at2"/>
<reference evidence="2 3" key="1">
    <citation type="submission" date="2019-02" db="EMBL/GenBank/DDBJ databases">
        <authorList>
            <person name="Li S.-H."/>
        </authorList>
    </citation>
    <scope>NUCLEOTIDE SEQUENCE [LARGE SCALE GENOMIC DNA]</scope>
    <source>
        <strain evidence="2 3">IMCC14385</strain>
    </source>
</reference>
<dbReference type="AlphaFoldDB" id="A0A5P9NP70"/>
<dbReference type="EMBL" id="CP036422">
    <property type="protein sequence ID" value="QFU77064.1"/>
    <property type="molecule type" value="Genomic_DNA"/>
</dbReference>
<dbReference type="InterPro" id="IPR029058">
    <property type="entry name" value="AB_hydrolase_fold"/>
</dbReference>
<dbReference type="PRINTS" id="PR00111">
    <property type="entry name" value="ABHYDROLASE"/>
</dbReference>
<dbReference type="Pfam" id="PF12697">
    <property type="entry name" value="Abhydrolase_6"/>
    <property type="match status" value="1"/>
</dbReference>
<feature type="domain" description="AB hydrolase-1" evidence="1">
    <location>
        <begin position="32"/>
        <end position="267"/>
    </location>
</feature>
<protein>
    <submittedName>
        <fullName evidence="2">Alpha/beta hydrolase</fullName>
    </submittedName>
</protein>
<dbReference type="SUPFAM" id="SSF53474">
    <property type="entry name" value="alpha/beta-Hydrolases"/>
    <property type="match status" value="1"/>
</dbReference>